<keyword evidence="2" id="KW-1185">Reference proteome</keyword>
<evidence type="ECO:0008006" key="3">
    <source>
        <dbReference type="Google" id="ProtNLM"/>
    </source>
</evidence>
<proteinExistence type="predicted"/>
<dbReference type="GeneID" id="88848617"/>
<evidence type="ECO:0000313" key="2">
    <source>
        <dbReference type="Proteomes" id="UP000273154"/>
    </source>
</evidence>
<dbReference type="Proteomes" id="UP000273154">
    <property type="component" value="Chromosome"/>
</dbReference>
<dbReference type="OrthoDB" id="3199553at2"/>
<reference evidence="2" key="1">
    <citation type="submission" date="2018-11" db="EMBL/GenBank/DDBJ databases">
        <title>Comparative genomics of Parolsenella catena and Libanicoccus massiliensis: Reclassification of Libanicoccus massiliensis as Parolsenella massiliensis comb. nov.</title>
        <authorList>
            <person name="Sakamoto M."/>
            <person name="Ikeyama N."/>
            <person name="Murakami T."/>
            <person name="Mori H."/>
            <person name="Yuki M."/>
            <person name="Ohkuma M."/>
        </authorList>
    </citation>
    <scope>NUCLEOTIDE SEQUENCE [LARGE SCALE GENOMIC DNA]</scope>
    <source>
        <strain evidence="2">JCM 31932</strain>
    </source>
</reference>
<dbReference type="EMBL" id="AP019367">
    <property type="protein sequence ID" value="BBH49891.1"/>
    <property type="molecule type" value="Genomic_DNA"/>
</dbReference>
<dbReference type="Pfam" id="PF16945">
    <property type="entry name" value="Phage_r1t_holin"/>
    <property type="match status" value="1"/>
</dbReference>
<dbReference type="RefSeq" id="WP_126421304.1">
    <property type="nucleotide sequence ID" value="NZ_AP019367.1"/>
</dbReference>
<protein>
    <recommendedName>
        <fullName evidence="3">Holin</fullName>
    </recommendedName>
</protein>
<dbReference type="InterPro" id="IPR020109">
    <property type="entry name" value="Holin_r1t"/>
</dbReference>
<name>A0A3G9JWN4_9ACTN</name>
<sequence length="79" mass="7968">MEKYEEWAIAALTRAVKTAAQTAVALIGTGAVGFTDLDWLQIASVSGVAAVVSLLTSVATDLPEVGGAQPGPSHEGGED</sequence>
<dbReference type="AlphaFoldDB" id="A0A3G9JWN4"/>
<evidence type="ECO:0000313" key="1">
    <source>
        <dbReference type="EMBL" id="BBH49891.1"/>
    </source>
</evidence>
<organism evidence="1 2">
    <name type="scientific">Parolsenella catena</name>
    <dbReference type="NCBI Taxonomy" id="2003188"/>
    <lineage>
        <taxon>Bacteria</taxon>
        <taxon>Bacillati</taxon>
        <taxon>Actinomycetota</taxon>
        <taxon>Coriobacteriia</taxon>
        <taxon>Coriobacteriales</taxon>
        <taxon>Atopobiaceae</taxon>
        <taxon>Parolsenella</taxon>
    </lineage>
</organism>
<accession>A0A3G9JWN4</accession>
<gene>
    <name evidence="1" type="ORF">Pcatena_04780</name>
</gene>
<dbReference type="KEGG" id="pcat:Pcatena_04780"/>